<organism evidence="1 2">
    <name type="scientific">Paenibacillus brasilensis</name>
    <dbReference type="NCBI Taxonomy" id="128574"/>
    <lineage>
        <taxon>Bacteria</taxon>
        <taxon>Bacillati</taxon>
        <taxon>Bacillota</taxon>
        <taxon>Bacilli</taxon>
        <taxon>Bacillales</taxon>
        <taxon>Paenibacillaceae</taxon>
        <taxon>Paenibacillus</taxon>
    </lineage>
</organism>
<evidence type="ECO:0000313" key="1">
    <source>
        <dbReference type="EMBL" id="MDQ0495260.1"/>
    </source>
</evidence>
<evidence type="ECO:0000313" key="2">
    <source>
        <dbReference type="Proteomes" id="UP001242811"/>
    </source>
</evidence>
<protein>
    <submittedName>
        <fullName evidence="1">Uncharacterized protein</fullName>
    </submittedName>
</protein>
<gene>
    <name evidence="1" type="ORF">QOZ95_003438</name>
</gene>
<dbReference type="Proteomes" id="UP001242811">
    <property type="component" value="Unassembled WGS sequence"/>
</dbReference>
<sequence length="46" mass="4915">MGKNSITLLAITGAGINELQEIQSMLGVLYKDVVKKPMRAATHVSS</sequence>
<dbReference type="RefSeq" id="WP_167518606.1">
    <property type="nucleotide sequence ID" value="NZ_JAUSWA010000020.1"/>
</dbReference>
<reference evidence="1 2" key="1">
    <citation type="submission" date="2023-07" db="EMBL/GenBank/DDBJ databases">
        <title>Genomic Encyclopedia of Type Strains, Phase IV (KMG-IV): sequencing the most valuable type-strain genomes for metagenomic binning, comparative biology and taxonomic classification.</title>
        <authorList>
            <person name="Goeker M."/>
        </authorList>
    </citation>
    <scope>NUCLEOTIDE SEQUENCE [LARGE SCALE GENOMIC DNA]</scope>
    <source>
        <strain evidence="1 2">DSM 14914</strain>
    </source>
</reference>
<proteinExistence type="predicted"/>
<dbReference type="EMBL" id="JAUSWA010000020">
    <property type="protein sequence ID" value="MDQ0495260.1"/>
    <property type="molecule type" value="Genomic_DNA"/>
</dbReference>
<keyword evidence="2" id="KW-1185">Reference proteome</keyword>
<name>A0ABU0L0P8_9BACL</name>
<accession>A0ABU0L0P8</accession>
<comment type="caution">
    <text evidence="1">The sequence shown here is derived from an EMBL/GenBank/DDBJ whole genome shotgun (WGS) entry which is preliminary data.</text>
</comment>